<feature type="coiled-coil region" evidence="1">
    <location>
        <begin position="435"/>
        <end position="462"/>
    </location>
</feature>
<organism evidence="3 4">
    <name type="scientific">Vitis vinifera</name>
    <name type="common">Grape</name>
    <dbReference type="NCBI Taxonomy" id="29760"/>
    <lineage>
        <taxon>Eukaryota</taxon>
        <taxon>Viridiplantae</taxon>
        <taxon>Streptophyta</taxon>
        <taxon>Embryophyta</taxon>
        <taxon>Tracheophyta</taxon>
        <taxon>Spermatophyta</taxon>
        <taxon>Magnoliopsida</taxon>
        <taxon>eudicotyledons</taxon>
        <taxon>Gunneridae</taxon>
        <taxon>Pentapetalae</taxon>
        <taxon>rosids</taxon>
        <taxon>Vitales</taxon>
        <taxon>Vitaceae</taxon>
        <taxon>Viteae</taxon>
        <taxon>Vitis</taxon>
    </lineage>
</organism>
<dbReference type="EMBL" id="QGNW01002198">
    <property type="protein sequence ID" value="RVW23366.1"/>
    <property type="molecule type" value="Genomic_DNA"/>
</dbReference>
<protein>
    <submittedName>
        <fullName evidence="3">Uncharacterized protein</fullName>
    </submittedName>
</protein>
<dbReference type="AlphaFoldDB" id="A0A438CJI0"/>
<feature type="region of interest" description="Disordered" evidence="2">
    <location>
        <begin position="304"/>
        <end position="338"/>
    </location>
</feature>
<name>A0A438CJI0_VITVI</name>
<comment type="caution">
    <text evidence="3">The sequence shown here is derived from an EMBL/GenBank/DDBJ whole genome shotgun (WGS) entry which is preliminary data.</text>
</comment>
<feature type="compositionally biased region" description="Basic residues" evidence="2">
    <location>
        <begin position="214"/>
        <end position="224"/>
    </location>
</feature>
<feature type="region of interest" description="Disordered" evidence="2">
    <location>
        <begin position="248"/>
        <end position="272"/>
    </location>
</feature>
<evidence type="ECO:0000313" key="3">
    <source>
        <dbReference type="EMBL" id="RVW23366.1"/>
    </source>
</evidence>
<evidence type="ECO:0000256" key="1">
    <source>
        <dbReference type="SAM" id="Coils"/>
    </source>
</evidence>
<accession>A0A438CJI0</accession>
<feature type="region of interest" description="Disordered" evidence="2">
    <location>
        <begin position="502"/>
        <end position="537"/>
    </location>
</feature>
<dbReference type="Proteomes" id="UP000288805">
    <property type="component" value="Unassembled WGS sequence"/>
</dbReference>
<evidence type="ECO:0000313" key="4">
    <source>
        <dbReference type="Proteomes" id="UP000288805"/>
    </source>
</evidence>
<gene>
    <name evidence="3" type="ORF">CK203_100795</name>
</gene>
<sequence>MVLRSYLTHLFGMASRGGDVSTSAAGKVSTEQEPLDDIVLSKEQFNVGLCFLLPSLFKQFLYFTKIPPTFLHPNVVRILMGYSILNMLYHLDLSLLEVLFIYTIKMSGKEIFSLFAHIPSLQLVTGLLDSTKGATKGIDADVHYLVYCRKEKERSRDFTDRSKFAIAVSRFPVVRCPFHSLPCFSLRVLVPEEHYMVKDLPLYEEARAVDAKARQGRLTKRKNKSKEGILRQAPGMSRLAFSSIAHPFSKKKSDSTDLPSLEGHLDQELEPVVPCISLEPKEEEDEQMDSNLRTDFKERQRKHLSEALPATPPPAKQSRPKAPHEEPVFGRPHGPDTCPVGDEVPTATPGGNAKEKDTSVIPSSWEEIAVLLKAGSNPRMAGVVRPSHVTSNFALRYTYPLMKYTVEENAEVLDATVKLAPQTAGGCGEYAEKALKELQEGMEVAKVEARRMGEEKEATEAKCKELRAGFTVEKEALTEDYQKQVDEMFFYGYQCCMRKNDTQDVSTYPSDDEENTTINGPAQGDKDPDASSPSTGQ</sequence>
<reference evidence="3 4" key="1">
    <citation type="journal article" date="2018" name="PLoS Genet.">
        <title>Population sequencing reveals clonal diversity and ancestral inbreeding in the grapevine cultivar Chardonnay.</title>
        <authorList>
            <person name="Roach M.J."/>
            <person name="Johnson D.L."/>
            <person name="Bohlmann J."/>
            <person name="van Vuuren H.J."/>
            <person name="Jones S.J."/>
            <person name="Pretorius I.S."/>
            <person name="Schmidt S.A."/>
            <person name="Borneman A.R."/>
        </authorList>
    </citation>
    <scope>NUCLEOTIDE SEQUENCE [LARGE SCALE GENOMIC DNA]</scope>
    <source>
        <strain evidence="4">cv. Chardonnay</strain>
        <tissue evidence="3">Leaf</tissue>
    </source>
</reference>
<keyword evidence="1" id="KW-0175">Coiled coil</keyword>
<evidence type="ECO:0000256" key="2">
    <source>
        <dbReference type="SAM" id="MobiDB-lite"/>
    </source>
</evidence>
<feature type="region of interest" description="Disordered" evidence="2">
    <location>
        <begin position="213"/>
        <end position="232"/>
    </location>
</feature>
<proteinExistence type="predicted"/>